<dbReference type="PANTHER" id="PTHR30346:SF0">
    <property type="entry name" value="HCA OPERON TRANSCRIPTIONAL ACTIVATOR HCAR"/>
    <property type="match status" value="1"/>
</dbReference>
<keyword evidence="7" id="KW-1185">Reference proteome</keyword>
<dbReference type="Gene3D" id="3.40.190.10">
    <property type="entry name" value="Periplasmic binding protein-like II"/>
    <property type="match status" value="2"/>
</dbReference>
<name>A0A433VVW0_9CYAN</name>
<reference evidence="6" key="1">
    <citation type="submission" date="2018-12" db="EMBL/GenBank/DDBJ databases">
        <authorList>
            <person name="Will S."/>
            <person name="Neumann-Schaal M."/>
            <person name="Henke P."/>
        </authorList>
    </citation>
    <scope>NUCLEOTIDE SEQUENCE</scope>
    <source>
        <strain evidence="6">PCC 7102</strain>
    </source>
</reference>
<evidence type="ECO:0000313" key="6">
    <source>
        <dbReference type="EMBL" id="RUT10227.1"/>
    </source>
</evidence>
<evidence type="ECO:0000256" key="1">
    <source>
        <dbReference type="ARBA" id="ARBA00009437"/>
    </source>
</evidence>
<evidence type="ECO:0000256" key="4">
    <source>
        <dbReference type="ARBA" id="ARBA00023163"/>
    </source>
</evidence>
<keyword evidence="2" id="KW-0805">Transcription regulation</keyword>
<evidence type="ECO:0000256" key="3">
    <source>
        <dbReference type="ARBA" id="ARBA00023125"/>
    </source>
</evidence>
<feature type="domain" description="LysR substrate-binding" evidence="5">
    <location>
        <begin position="1"/>
        <end position="67"/>
    </location>
</feature>
<dbReference type="SUPFAM" id="SSF53850">
    <property type="entry name" value="Periplasmic binding protein-like II"/>
    <property type="match status" value="1"/>
</dbReference>
<comment type="similarity">
    <text evidence="1">Belongs to the LysR transcriptional regulatory family.</text>
</comment>
<reference evidence="6" key="2">
    <citation type="journal article" date="2019" name="Genome Biol. Evol.">
        <title>Day and night: Metabolic profiles and evolutionary relationships of six axenic non-marine cyanobacteria.</title>
        <authorList>
            <person name="Will S.E."/>
            <person name="Henke P."/>
            <person name="Boedeker C."/>
            <person name="Huang S."/>
            <person name="Brinkmann H."/>
            <person name="Rohde M."/>
            <person name="Jarek M."/>
            <person name="Friedl T."/>
            <person name="Seufert S."/>
            <person name="Schumacher M."/>
            <person name="Overmann J."/>
            <person name="Neumann-Schaal M."/>
            <person name="Petersen J."/>
        </authorList>
    </citation>
    <scope>NUCLEOTIDE SEQUENCE [LARGE SCALE GENOMIC DNA]</scope>
    <source>
        <strain evidence="6">PCC 7102</strain>
    </source>
</reference>
<dbReference type="Proteomes" id="UP000271624">
    <property type="component" value="Unassembled WGS sequence"/>
</dbReference>
<dbReference type="GO" id="GO:0032993">
    <property type="term" value="C:protein-DNA complex"/>
    <property type="evidence" value="ECO:0007669"/>
    <property type="project" value="TreeGrafter"/>
</dbReference>
<proteinExistence type="inferred from homology"/>
<keyword evidence="3" id="KW-0238">DNA-binding</keyword>
<comment type="caution">
    <text evidence="6">The sequence shown here is derived from an EMBL/GenBank/DDBJ whole genome shotgun (WGS) entry which is preliminary data.</text>
</comment>
<dbReference type="GO" id="GO:0003677">
    <property type="term" value="F:DNA binding"/>
    <property type="evidence" value="ECO:0007669"/>
    <property type="project" value="UniProtKB-KW"/>
</dbReference>
<dbReference type="GO" id="GO:0003700">
    <property type="term" value="F:DNA-binding transcription factor activity"/>
    <property type="evidence" value="ECO:0007669"/>
    <property type="project" value="TreeGrafter"/>
</dbReference>
<protein>
    <recommendedName>
        <fullName evidence="5">LysR substrate-binding domain-containing protein</fullName>
    </recommendedName>
</protein>
<accession>A0A433VVW0</accession>
<organism evidence="6 7">
    <name type="scientific">Dulcicalothrix desertica PCC 7102</name>
    <dbReference type="NCBI Taxonomy" id="232991"/>
    <lineage>
        <taxon>Bacteria</taxon>
        <taxon>Bacillati</taxon>
        <taxon>Cyanobacteriota</taxon>
        <taxon>Cyanophyceae</taxon>
        <taxon>Nostocales</taxon>
        <taxon>Calotrichaceae</taxon>
        <taxon>Dulcicalothrix</taxon>
    </lineage>
</organism>
<dbReference type="PANTHER" id="PTHR30346">
    <property type="entry name" value="TRANSCRIPTIONAL DUAL REGULATOR HCAR-RELATED"/>
    <property type="match status" value="1"/>
</dbReference>
<dbReference type="InterPro" id="IPR005119">
    <property type="entry name" value="LysR_subst-bd"/>
</dbReference>
<keyword evidence="4" id="KW-0804">Transcription</keyword>
<dbReference type="EMBL" id="RSCL01000001">
    <property type="protein sequence ID" value="RUT10227.1"/>
    <property type="molecule type" value="Genomic_DNA"/>
</dbReference>
<dbReference type="Pfam" id="PF03466">
    <property type="entry name" value="LysR_substrate"/>
    <property type="match status" value="1"/>
</dbReference>
<sequence>MQTIIGLVSAGVGIAIVPYSLQNLQRAGVVYRAFKEKTPLVETAVVWRQEQMTPVLREFLRIVKSVCD</sequence>
<evidence type="ECO:0000259" key="5">
    <source>
        <dbReference type="Pfam" id="PF03466"/>
    </source>
</evidence>
<gene>
    <name evidence="6" type="ORF">DSM106972_007220</name>
</gene>
<dbReference type="AlphaFoldDB" id="A0A433VVW0"/>
<evidence type="ECO:0000256" key="2">
    <source>
        <dbReference type="ARBA" id="ARBA00023015"/>
    </source>
</evidence>
<evidence type="ECO:0000313" key="7">
    <source>
        <dbReference type="Proteomes" id="UP000271624"/>
    </source>
</evidence>